<evidence type="ECO:0000313" key="2">
    <source>
        <dbReference type="Proteomes" id="UP001374584"/>
    </source>
</evidence>
<proteinExistence type="predicted"/>
<dbReference type="EMBL" id="JAYMYR010000004">
    <property type="protein sequence ID" value="KAK7367408.1"/>
    <property type="molecule type" value="Genomic_DNA"/>
</dbReference>
<comment type="caution">
    <text evidence="1">The sequence shown here is derived from an EMBL/GenBank/DDBJ whole genome shotgun (WGS) entry which is preliminary data.</text>
</comment>
<dbReference type="AlphaFoldDB" id="A0AAN9NBF0"/>
<dbReference type="Proteomes" id="UP001374584">
    <property type="component" value="Unassembled WGS sequence"/>
</dbReference>
<gene>
    <name evidence="1" type="ORF">VNO80_09420</name>
</gene>
<evidence type="ECO:0000313" key="1">
    <source>
        <dbReference type="EMBL" id="KAK7367408.1"/>
    </source>
</evidence>
<keyword evidence="2" id="KW-1185">Reference proteome</keyword>
<protein>
    <submittedName>
        <fullName evidence="1">Uncharacterized protein</fullName>
    </submittedName>
</protein>
<name>A0AAN9NBF0_PHACN</name>
<accession>A0AAN9NBF0</accession>
<organism evidence="1 2">
    <name type="scientific">Phaseolus coccineus</name>
    <name type="common">Scarlet runner bean</name>
    <name type="synonym">Phaseolus multiflorus</name>
    <dbReference type="NCBI Taxonomy" id="3886"/>
    <lineage>
        <taxon>Eukaryota</taxon>
        <taxon>Viridiplantae</taxon>
        <taxon>Streptophyta</taxon>
        <taxon>Embryophyta</taxon>
        <taxon>Tracheophyta</taxon>
        <taxon>Spermatophyta</taxon>
        <taxon>Magnoliopsida</taxon>
        <taxon>eudicotyledons</taxon>
        <taxon>Gunneridae</taxon>
        <taxon>Pentapetalae</taxon>
        <taxon>rosids</taxon>
        <taxon>fabids</taxon>
        <taxon>Fabales</taxon>
        <taxon>Fabaceae</taxon>
        <taxon>Papilionoideae</taxon>
        <taxon>50 kb inversion clade</taxon>
        <taxon>NPAAA clade</taxon>
        <taxon>indigoferoid/millettioid clade</taxon>
        <taxon>Phaseoleae</taxon>
        <taxon>Phaseolus</taxon>
    </lineage>
</organism>
<reference evidence="1 2" key="1">
    <citation type="submission" date="2024-01" db="EMBL/GenBank/DDBJ databases">
        <title>The genomes of 5 underutilized Papilionoideae crops provide insights into root nodulation and disease resistanc.</title>
        <authorList>
            <person name="Jiang F."/>
        </authorList>
    </citation>
    <scope>NUCLEOTIDE SEQUENCE [LARGE SCALE GENOMIC DNA]</scope>
    <source>
        <strain evidence="1">JINMINGXINNONG_FW02</strain>
        <tissue evidence="1">Leaves</tissue>
    </source>
</reference>
<sequence length="99" mass="11511">MLNDRKKNAINVIFDDNCCIHHQCWFIFLAFSNNTVFAAKNNSNTILLNCLYFLQHWMEKESVAFQTLKFIEHVGSLLFVTAVMHNCYEPKKVASPQLV</sequence>